<proteinExistence type="predicted"/>
<keyword evidence="1" id="KW-0472">Membrane</keyword>
<reference evidence="3" key="1">
    <citation type="journal article" date="2019" name="Int. J. Syst. Evol. Microbiol.">
        <title>The Global Catalogue of Microorganisms (GCM) 10K type strain sequencing project: providing services to taxonomists for standard genome sequencing and annotation.</title>
        <authorList>
            <consortium name="The Broad Institute Genomics Platform"/>
            <consortium name="The Broad Institute Genome Sequencing Center for Infectious Disease"/>
            <person name="Wu L."/>
            <person name="Ma J."/>
        </authorList>
    </citation>
    <scope>NUCLEOTIDE SEQUENCE [LARGE SCALE GENOMIC DNA]</scope>
    <source>
        <strain evidence="3">CGMCC 1.18578</strain>
    </source>
</reference>
<sequence length="120" mass="13649">MDTIQIANIILSFVIGSIFYLSGVLLLKYPPKSINALYGYRTFRSMKNQDLWNEGNNYSAEIMKTNGLIIMIMGILLSILFKSIVITILIMGLMILSIVLMFVKVEKRLKIKESDIAKKI</sequence>
<evidence type="ECO:0000256" key="1">
    <source>
        <dbReference type="SAM" id="Phobius"/>
    </source>
</evidence>
<gene>
    <name evidence="2" type="ORF">ACFPQ4_00660</name>
</gene>
<protein>
    <submittedName>
        <fullName evidence="2">SdpI family protein</fullName>
    </submittedName>
</protein>
<dbReference type="InterPro" id="IPR025962">
    <property type="entry name" value="SdpI/YhfL"/>
</dbReference>
<name>A0ABW0QSJ2_9BACL</name>
<feature type="transmembrane region" description="Helical" evidence="1">
    <location>
        <begin position="7"/>
        <end position="27"/>
    </location>
</feature>
<accession>A0ABW0QSJ2</accession>
<feature type="transmembrane region" description="Helical" evidence="1">
    <location>
        <begin position="69"/>
        <end position="102"/>
    </location>
</feature>
<comment type="caution">
    <text evidence="2">The sequence shown here is derived from an EMBL/GenBank/DDBJ whole genome shotgun (WGS) entry which is preliminary data.</text>
</comment>
<keyword evidence="3" id="KW-1185">Reference proteome</keyword>
<evidence type="ECO:0000313" key="3">
    <source>
        <dbReference type="Proteomes" id="UP001596108"/>
    </source>
</evidence>
<dbReference type="Pfam" id="PF13630">
    <property type="entry name" value="SdpI"/>
    <property type="match status" value="1"/>
</dbReference>
<organism evidence="2 3">
    <name type="scientific">Cohnella yongneupensis</name>
    <dbReference type="NCBI Taxonomy" id="425006"/>
    <lineage>
        <taxon>Bacteria</taxon>
        <taxon>Bacillati</taxon>
        <taxon>Bacillota</taxon>
        <taxon>Bacilli</taxon>
        <taxon>Bacillales</taxon>
        <taxon>Paenibacillaceae</taxon>
        <taxon>Cohnella</taxon>
    </lineage>
</organism>
<evidence type="ECO:0000313" key="2">
    <source>
        <dbReference type="EMBL" id="MFC5527971.1"/>
    </source>
</evidence>
<dbReference type="RefSeq" id="WP_378109783.1">
    <property type="nucleotide sequence ID" value="NZ_JBHSNC010000002.1"/>
</dbReference>
<keyword evidence="1" id="KW-0812">Transmembrane</keyword>
<dbReference type="EMBL" id="JBHSNC010000002">
    <property type="protein sequence ID" value="MFC5527971.1"/>
    <property type="molecule type" value="Genomic_DNA"/>
</dbReference>
<keyword evidence="1" id="KW-1133">Transmembrane helix</keyword>
<dbReference type="Proteomes" id="UP001596108">
    <property type="component" value="Unassembled WGS sequence"/>
</dbReference>